<evidence type="ECO:0000256" key="1">
    <source>
        <dbReference type="ARBA" id="ARBA00023015"/>
    </source>
</evidence>
<dbReference type="GO" id="GO:0003677">
    <property type="term" value="F:DNA binding"/>
    <property type="evidence" value="ECO:0007669"/>
    <property type="project" value="UniProtKB-KW"/>
</dbReference>
<dbReference type="PANTHER" id="PTHR36511:SF4">
    <property type="entry name" value="ANTITOXIN MQSA"/>
    <property type="match status" value="1"/>
</dbReference>
<gene>
    <name evidence="5" type="ORF">FJZ47_16765</name>
</gene>
<accession>A0A938B3K4</accession>
<feature type="domain" description="HTH cro/C1-type" evidence="4">
    <location>
        <begin position="37"/>
        <end position="72"/>
    </location>
</feature>
<dbReference type="AlphaFoldDB" id="A0A938B3K4"/>
<keyword evidence="3" id="KW-0804">Transcription</keyword>
<dbReference type="SUPFAM" id="SSF47413">
    <property type="entry name" value="lambda repressor-like DNA-binding domains"/>
    <property type="match status" value="1"/>
</dbReference>
<dbReference type="SMART" id="SM00530">
    <property type="entry name" value="HTH_XRE"/>
    <property type="match status" value="1"/>
</dbReference>
<dbReference type="Gene3D" id="1.10.260.40">
    <property type="entry name" value="lambda repressor-like DNA-binding domains"/>
    <property type="match status" value="1"/>
</dbReference>
<evidence type="ECO:0000313" key="6">
    <source>
        <dbReference type="Proteomes" id="UP000712673"/>
    </source>
</evidence>
<dbReference type="InterPro" id="IPR001387">
    <property type="entry name" value="Cro/C1-type_HTH"/>
</dbReference>
<keyword evidence="1" id="KW-0805">Transcription regulation</keyword>
<reference evidence="5" key="1">
    <citation type="submission" date="2019-03" db="EMBL/GenBank/DDBJ databases">
        <title>Lake Tanganyika Metagenome-Assembled Genomes (MAGs).</title>
        <authorList>
            <person name="Tran P."/>
        </authorList>
    </citation>
    <scope>NUCLEOTIDE SEQUENCE</scope>
    <source>
        <strain evidence="5">K_DeepCast_65m_m2_066</strain>
    </source>
</reference>
<dbReference type="InterPro" id="IPR052359">
    <property type="entry name" value="HTH-type_reg/antitoxin"/>
</dbReference>
<dbReference type="CDD" id="cd00093">
    <property type="entry name" value="HTH_XRE"/>
    <property type="match status" value="1"/>
</dbReference>
<evidence type="ECO:0000313" key="5">
    <source>
        <dbReference type="EMBL" id="MBM3225436.1"/>
    </source>
</evidence>
<dbReference type="EMBL" id="VGLS01000574">
    <property type="protein sequence ID" value="MBM3225436.1"/>
    <property type="molecule type" value="Genomic_DNA"/>
</dbReference>
<name>A0A938B3K4_UNCTE</name>
<dbReference type="InterPro" id="IPR010982">
    <property type="entry name" value="Lambda_DNA-bd_dom_sf"/>
</dbReference>
<keyword evidence="2" id="KW-0238">DNA-binding</keyword>
<protein>
    <submittedName>
        <fullName evidence="5">Helix-turn-helix domain-containing protein</fullName>
    </submittedName>
</protein>
<dbReference type="PROSITE" id="PS50943">
    <property type="entry name" value="HTH_CROC1"/>
    <property type="match status" value="1"/>
</dbReference>
<evidence type="ECO:0000256" key="3">
    <source>
        <dbReference type="ARBA" id="ARBA00023163"/>
    </source>
</evidence>
<dbReference type="Proteomes" id="UP000712673">
    <property type="component" value="Unassembled WGS sequence"/>
</dbReference>
<dbReference type="PANTHER" id="PTHR36511">
    <property type="entry name" value="MERR FAMILY BACTERIAL REGULATORY PROTEIN"/>
    <property type="match status" value="1"/>
</dbReference>
<dbReference type="Pfam" id="PF01381">
    <property type="entry name" value="HTH_3"/>
    <property type="match status" value="1"/>
</dbReference>
<sequence length="116" mass="12996">MKDELFNELIESVREGGAILRGKTKPSRTFVVEGPNVKHIRTNYQLSQGQFAALLGISVGTLRNWEQGRRTPEGPARVLLQVAAKHPNAVWDVVRPTTHRRQSVMKAKKVKQSARA</sequence>
<evidence type="ECO:0000256" key="2">
    <source>
        <dbReference type="ARBA" id="ARBA00023125"/>
    </source>
</evidence>
<evidence type="ECO:0000259" key="4">
    <source>
        <dbReference type="PROSITE" id="PS50943"/>
    </source>
</evidence>
<organism evidence="5 6">
    <name type="scientific">Tectimicrobiota bacterium</name>
    <dbReference type="NCBI Taxonomy" id="2528274"/>
    <lineage>
        <taxon>Bacteria</taxon>
        <taxon>Pseudomonadati</taxon>
        <taxon>Nitrospinota/Tectimicrobiota group</taxon>
        <taxon>Candidatus Tectimicrobiota</taxon>
    </lineage>
</organism>
<comment type="caution">
    <text evidence="5">The sequence shown here is derived from an EMBL/GenBank/DDBJ whole genome shotgun (WGS) entry which is preliminary data.</text>
</comment>
<proteinExistence type="predicted"/>